<keyword evidence="3" id="KW-1185">Reference proteome</keyword>
<dbReference type="AlphaFoldDB" id="A0ABD1MMN5"/>
<organism evidence="2 3">
    <name type="scientific">Flemingia macrophylla</name>
    <dbReference type="NCBI Taxonomy" id="520843"/>
    <lineage>
        <taxon>Eukaryota</taxon>
        <taxon>Viridiplantae</taxon>
        <taxon>Streptophyta</taxon>
        <taxon>Embryophyta</taxon>
        <taxon>Tracheophyta</taxon>
        <taxon>Spermatophyta</taxon>
        <taxon>Magnoliopsida</taxon>
        <taxon>eudicotyledons</taxon>
        <taxon>Gunneridae</taxon>
        <taxon>Pentapetalae</taxon>
        <taxon>rosids</taxon>
        <taxon>fabids</taxon>
        <taxon>Fabales</taxon>
        <taxon>Fabaceae</taxon>
        <taxon>Papilionoideae</taxon>
        <taxon>50 kb inversion clade</taxon>
        <taxon>NPAAA clade</taxon>
        <taxon>indigoferoid/millettioid clade</taxon>
        <taxon>Phaseoleae</taxon>
        <taxon>Flemingia</taxon>
    </lineage>
</organism>
<accession>A0ABD1MMN5</accession>
<evidence type="ECO:0000256" key="1">
    <source>
        <dbReference type="SAM" id="Coils"/>
    </source>
</evidence>
<gene>
    <name evidence="2" type="ORF">Fmac_011519</name>
</gene>
<evidence type="ECO:0000313" key="3">
    <source>
        <dbReference type="Proteomes" id="UP001603857"/>
    </source>
</evidence>
<comment type="caution">
    <text evidence="2">The sequence shown here is derived from an EMBL/GenBank/DDBJ whole genome shotgun (WGS) entry which is preliminary data.</text>
</comment>
<keyword evidence="1" id="KW-0175">Coiled coil</keyword>
<protein>
    <submittedName>
        <fullName evidence="2">Uncharacterized protein</fullName>
    </submittedName>
</protein>
<dbReference type="EMBL" id="JBGMDY010000004">
    <property type="protein sequence ID" value="KAL2337073.1"/>
    <property type="molecule type" value="Genomic_DNA"/>
</dbReference>
<sequence>MTEATPSIDESQHMDPILEERIRSQCWTEAAGGKQKGRIYGTGDLACVYNGGDSSFTLKRKTFDSEQEEITHLRQQLVKYEEKIRHLEQEQKDF</sequence>
<name>A0ABD1MMN5_9FABA</name>
<evidence type="ECO:0000313" key="2">
    <source>
        <dbReference type="EMBL" id="KAL2337073.1"/>
    </source>
</evidence>
<reference evidence="2 3" key="1">
    <citation type="submission" date="2024-08" db="EMBL/GenBank/DDBJ databases">
        <title>Insights into the chromosomal genome structure of Flemingia macrophylla.</title>
        <authorList>
            <person name="Ding Y."/>
            <person name="Zhao Y."/>
            <person name="Bi W."/>
            <person name="Wu M."/>
            <person name="Zhao G."/>
            <person name="Gong Y."/>
            <person name="Li W."/>
            <person name="Zhang P."/>
        </authorList>
    </citation>
    <scope>NUCLEOTIDE SEQUENCE [LARGE SCALE GENOMIC DNA]</scope>
    <source>
        <strain evidence="2">DYQJB</strain>
        <tissue evidence="2">Leaf</tissue>
    </source>
</reference>
<proteinExistence type="predicted"/>
<dbReference type="Proteomes" id="UP001603857">
    <property type="component" value="Unassembled WGS sequence"/>
</dbReference>
<feature type="coiled-coil region" evidence="1">
    <location>
        <begin position="63"/>
        <end position="90"/>
    </location>
</feature>